<dbReference type="KEGG" id="uli:ETAA1_39990"/>
<keyword evidence="1" id="KW-0677">Repeat</keyword>
<dbReference type="PANTHER" id="PTHR45586:SF1">
    <property type="entry name" value="LIPOPOLYSACCHARIDE ASSEMBLY PROTEIN B"/>
    <property type="match status" value="1"/>
</dbReference>
<evidence type="ECO:0000313" key="4">
    <source>
        <dbReference type="Proteomes" id="UP000319576"/>
    </source>
</evidence>
<organism evidence="3 4">
    <name type="scientific">Urbifossiella limnaea</name>
    <dbReference type="NCBI Taxonomy" id="2528023"/>
    <lineage>
        <taxon>Bacteria</taxon>
        <taxon>Pseudomonadati</taxon>
        <taxon>Planctomycetota</taxon>
        <taxon>Planctomycetia</taxon>
        <taxon>Gemmatales</taxon>
        <taxon>Gemmataceae</taxon>
        <taxon>Urbifossiella</taxon>
    </lineage>
</organism>
<evidence type="ECO:0000256" key="1">
    <source>
        <dbReference type="ARBA" id="ARBA00022737"/>
    </source>
</evidence>
<keyword evidence="4" id="KW-1185">Reference proteome</keyword>
<keyword evidence="2" id="KW-0802">TPR repeat</keyword>
<dbReference type="GO" id="GO:0006396">
    <property type="term" value="P:RNA processing"/>
    <property type="evidence" value="ECO:0007669"/>
    <property type="project" value="InterPro"/>
</dbReference>
<dbReference type="InterPro" id="IPR051012">
    <property type="entry name" value="CellSynth/LPSAsmb/PSIAsmb"/>
</dbReference>
<dbReference type="EMBL" id="CP036273">
    <property type="protein sequence ID" value="QDU22024.1"/>
    <property type="molecule type" value="Genomic_DNA"/>
</dbReference>
<dbReference type="InterPro" id="IPR019734">
    <property type="entry name" value="TPR_rpt"/>
</dbReference>
<gene>
    <name evidence="3" type="ORF">ETAA1_39990</name>
</gene>
<dbReference type="RefSeq" id="WP_145241409.1">
    <property type="nucleotide sequence ID" value="NZ_CP036273.1"/>
</dbReference>
<evidence type="ECO:0000313" key="3">
    <source>
        <dbReference type="EMBL" id="QDU22024.1"/>
    </source>
</evidence>
<sequence length="1391" mass="149006">MPTINRRFLLKLVLVVLGLGGSLAAAHALQARRIPDALRRQADRSADAGKTDAAVHYLRQYLEFEPTDVEAHVRLIDLIRTRATTGRGQNELVFLYDKVLRLDPERDATRREALTHCLKAGRFSDALAHADALLKKFPDEGALWQQLGGAQLGLNQVADARKSFESAVAKSPDQMLNYQRLAQLLWKNQSDAAGARAVLGQMVAALPLEPQAYLIRARFESYVAEEDERANRTVNLDPACRDLRRALELDPENADASLLLAEILQKGRDIPAAHAILRDAAALYPRELKLVRALAWLELIRGNVPAALAALEDGLKFTPDGYDLLVPLADLLVQQGDTARTADILRRLEARRLPPSQVTYLRARLAMKQEKWAEAIEHLEKLRTSAGTLPGLEAQANLLLSTCFERVGNAENQERALKRVLAADPSHVPARVGVAVLYQNLGRFDDALRELEVAVGSPLAPGMVVAQWVKFKAHRLRQSNGSPDDWRKLEAAVTTLAPRFGPASSEPTVLRADVLAAQGKYAEAAQLLRREASRRPGDTRLWAALAHAAADAGGTAAGLTVIDEAQASAGDGPDVRIARARLYGREPGRIRPLAPLADRTDGWAEADQLRLLYGLADVADEVGDRARAVELVRAVCARRPTDIAGWVRLAERAADAGRAEVAAEARAALVKLEGDAGVSVLVCDARLSPAAAEKLAAAVGPSPNRGDACLALARVKADATESARLVERAFQLEPTNVEAARAWVVALVKSGPDDRVTKAVARLAADPRWAGEPFRRLMAGVVERVPPAAATQVLALCRPVVERDPGGPAWLAARSPTVAESILTAATSAPGATADDWLRLALYQTGGKGSPDRAAPTFEAARAKLPPSAFFAAVAVFAETPDGYGWTPPVADPAEKRAFTQARLAVALSRADSDGAVKVLEAFVADPAARPADAGWAKRNLAMLLASRGTPEGRTRSAALLAEANEGGATVEDLRATAGVLTTLARFLEGADRRAALARAAAALESVHQTTQSPRDLYNLSQLHRVAGDKKAARDGLNALMKADPRNLYYLVAALDELTEDRNFAAADAFAGRLRSLYPGEFRAVASVARYEAKAGKADRALALAEAYAGAADAGAGDYLARSARVAELLDELCRLPGVKGSPAGRAMAAAAAQRYAALVPSRPEAAVGVAGVLADDGQPAEALAKVEQFGRYLPDRVRAQAGLAVLRTGGATDRQFELVRGWLDAALAAAPADVPMKLAEAEFLTLKQQPERAAEVYAKLLERDPRNVVALNNLAWLLAADATTAPRALELLDRAAREAGISADLLDTRGRVRITLREFEAAERDLMEAIGRDASALRWFHVAVLRTTQSPPRPDAVALAFREAKSRGLDARTVHPADLATFRLLEAANP</sequence>
<dbReference type="Proteomes" id="UP000319576">
    <property type="component" value="Chromosome"/>
</dbReference>
<name>A0A517XX21_9BACT</name>
<dbReference type="SUPFAM" id="SSF48452">
    <property type="entry name" value="TPR-like"/>
    <property type="match status" value="4"/>
</dbReference>
<dbReference type="Pfam" id="PF13432">
    <property type="entry name" value="TPR_16"/>
    <property type="match status" value="2"/>
</dbReference>
<dbReference type="OrthoDB" id="224706at2"/>
<dbReference type="SMART" id="SM00386">
    <property type="entry name" value="HAT"/>
    <property type="match status" value="4"/>
</dbReference>
<dbReference type="InterPro" id="IPR003107">
    <property type="entry name" value="HAT"/>
</dbReference>
<protein>
    <submittedName>
        <fullName evidence="3">Tetratricopeptide repeat protein</fullName>
    </submittedName>
</protein>
<accession>A0A517XX21</accession>
<dbReference type="InterPro" id="IPR011990">
    <property type="entry name" value="TPR-like_helical_dom_sf"/>
</dbReference>
<dbReference type="Gene3D" id="1.25.40.10">
    <property type="entry name" value="Tetratricopeptide repeat domain"/>
    <property type="match status" value="6"/>
</dbReference>
<evidence type="ECO:0000256" key="2">
    <source>
        <dbReference type="ARBA" id="ARBA00022803"/>
    </source>
</evidence>
<reference evidence="3 4" key="1">
    <citation type="submission" date="2019-02" db="EMBL/GenBank/DDBJ databases">
        <title>Deep-cultivation of Planctomycetes and their phenomic and genomic characterization uncovers novel biology.</title>
        <authorList>
            <person name="Wiegand S."/>
            <person name="Jogler M."/>
            <person name="Boedeker C."/>
            <person name="Pinto D."/>
            <person name="Vollmers J."/>
            <person name="Rivas-Marin E."/>
            <person name="Kohn T."/>
            <person name="Peeters S.H."/>
            <person name="Heuer A."/>
            <person name="Rast P."/>
            <person name="Oberbeckmann S."/>
            <person name="Bunk B."/>
            <person name="Jeske O."/>
            <person name="Meyerdierks A."/>
            <person name="Storesund J.E."/>
            <person name="Kallscheuer N."/>
            <person name="Luecker S."/>
            <person name="Lage O.M."/>
            <person name="Pohl T."/>
            <person name="Merkel B.J."/>
            <person name="Hornburger P."/>
            <person name="Mueller R.-W."/>
            <person name="Bruemmer F."/>
            <person name="Labrenz M."/>
            <person name="Spormann A.M."/>
            <person name="Op den Camp H."/>
            <person name="Overmann J."/>
            <person name="Amann R."/>
            <person name="Jetten M.S.M."/>
            <person name="Mascher T."/>
            <person name="Medema M.H."/>
            <person name="Devos D.P."/>
            <person name="Kaster A.-K."/>
            <person name="Ovreas L."/>
            <person name="Rohde M."/>
            <person name="Galperin M.Y."/>
            <person name="Jogler C."/>
        </authorList>
    </citation>
    <scope>NUCLEOTIDE SEQUENCE [LARGE SCALE GENOMIC DNA]</scope>
    <source>
        <strain evidence="3 4">ETA_A1</strain>
    </source>
</reference>
<proteinExistence type="predicted"/>
<dbReference type="PANTHER" id="PTHR45586">
    <property type="entry name" value="TPR REPEAT-CONTAINING PROTEIN PA4667"/>
    <property type="match status" value="1"/>
</dbReference>
<dbReference type="SMART" id="SM00028">
    <property type="entry name" value="TPR"/>
    <property type="match status" value="8"/>
</dbReference>